<dbReference type="InterPro" id="IPR052815">
    <property type="entry name" value="PDCD2-like_regulator"/>
</dbReference>
<protein>
    <recommendedName>
        <fullName evidence="1">Programmed cell death protein 2 C-terminal domain-containing protein</fullName>
    </recommendedName>
</protein>
<feature type="domain" description="Programmed cell death protein 2 C-terminal" evidence="1">
    <location>
        <begin position="409"/>
        <end position="503"/>
    </location>
</feature>
<dbReference type="EMBL" id="FLRD01000096">
    <property type="protein sequence ID" value="SBT36467.1"/>
    <property type="molecule type" value="Genomic_DNA"/>
</dbReference>
<dbReference type="PANTHER" id="PTHR46421:SF1">
    <property type="entry name" value="PROGRAMMED CELL DEATH PROTEIN 2-LIKE"/>
    <property type="match status" value="1"/>
</dbReference>
<dbReference type="GO" id="GO:0005737">
    <property type="term" value="C:cytoplasm"/>
    <property type="evidence" value="ECO:0007669"/>
    <property type="project" value="InterPro"/>
</dbReference>
<evidence type="ECO:0000259" key="1">
    <source>
        <dbReference type="Pfam" id="PF04194"/>
    </source>
</evidence>
<dbReference type="Pfam" id="PF04194">
    <property type="entry name" value="PDCD2_C"/>
    <property type="match status" value="1"/>
</dbReference>
<sequence length="519" mass="60352">MEALLKEQPVATTCSKAKLFCSNFQRNTLSTNKIPHTIVLKNKGKLWHNLALEICVNICIKLKKNKKNKRNWIITHVVSMYIGVLSHEVDNKFDLKNDSKFGGSPLWLCGKEPTGLHLECSICKNRLTFLFQLSTSYDEYIRVLYIFCCVRSTKCNMNRNSWVCIKGKKKIFVSLENDDKTPEKSNSNLDKLEMDQNKCTKKSLSHNSIFSSNGYKEEKGEGNVFGLSNENIKREDTIGHGITSREEKLIDWNSLFSKTAKNKRTNDSIFANSISVSLNLANQKNINDHNVSIRTINTNESGNNKYDRLIKDSHKIYSNENELSTTNKMINEKRKGIESDHCNFGSYYILLLEDDEEYGKDYLYEKAKKMHQTYEHNAHILEGEETNAKEKDDTDDKEEFENDFNGCVKFYSYLSKNYNQIIRYSYNGKFLYMHKSTKNRLKGKVTTCAHCENKLVFEVQLFSTFIYQLQKRLDEKENSFSKNFLNNFNVGNVIIFTCEKDCVIIDDMYSFEHVELEIF</sequence>
<dbReference type="EMBL" id="FLRE01000126">
    <property type="protein sequence ID" value="SBT36840.1"/>
    <property type="molecule type" value="Genomic_DNA"/>
</dbReference>
<dbReference type="AlphaFoldDB" id="A0A1A8YY09"/>
<dbReference type="Proteomes" id="UP000078550">
    <property type="component" value="Unassembled WGS sequence"/>
</dbReference>
<evidence type="ECO:0000313" key="5">
    <source>
        <dbReference type="Proteomes" id="UP000078555"/>
    </source>
</evidence>
<dbReference type="InterPro" id="IPR007320">
    <property type="entry name" value="PDCD2_C"/>
</dbReference>
<reference evidence="5" key="2">
    <citation type="submission" date="2016-05" db="EMBL/GenBank/DDBJ databases">
        <authorList>
            <person name="Naeem R."/>
        </authorList>
    </citation>
    <scope>NUCLEOTIDE SEQUENCE [LARGE SCALE GENOMIC DNA]</scope>
</reference>
<gene>
    <name evidence="2" type="ORF">POVWA1_032550</name>
    <name evidence="3" type="ORF">POVWA2_032170</name>
</gene>
<dbReference type="PANTHER" id="PTHR46421">
    <property type="entry name" value="PROGRAMMED CELL DEATH PROTEIN 2-LIKE"/>
    <property type="match status" value="1"/>
</dbReference>
<reference evidence="2" key="1">
    <citation type="submission" date="2016-05" db="EMBL/GenBank/DDBJ databases">
        <authorList>
            <person name="Lavstsen T."/>
            <person name="Jespersen J.S."/>
        </authorList>
    </citation>
    <scope>NUCLEOTIDE SEQUENCE [LARGE SCALE GENOMIC DNA]</scope>
</reference>
<proteinExistence type="predicted"/>
<organism evidence="2 5">
    <name type="scientific">Plasmodium ovale wallikeri</name>
    <dbReference type="NCBI Taxonomy" id="864142"/>
    <lineage>
        <taxon>Eukaryota</taxon>
        <taxon>Sar</taxon>
        <taxon>Alveolata</taxon>
        <taxon>Apicomplexa</taxon>
        <taxon>Aconoidasida</taxon>
        <taxon>Haemosporida</taxon>
        <taxon>Plasmodiidae</taxon>
        <taxon>Plasmodium</taxon>
        <taxon>Plasmodium (Plasmodium)</taxon>
    </lineage>
</organism>
<reference evidence="4" key="3">
    <citation type="submission" date="2016-05" db="EMBL/GenBank/DDBJ databases">
        <authorList>
            <person name="Naeem Raeece"/>
        </authorList>
    </citation>
    <scope>NUCLEOTIDE SEQUENCE [LARGE SCALE GENOMIC DNA]</scope>
</reference>
<evidence type="ECO:0000313" key="4">
    <source>
        <dbReference type="Proteomes" id="UP000078550"/>
    </source>
</evidence>
<evidence type="ECO:0000313" key="2">
    <source>
        <dbReference type="EMBL" id="SBT36467.1"/>
    </source>
</evidence>
<accession>A0A1A8YY09</accession>
<name>A0A1A8YY09_PLAOA</name>
<evidence type="ECO:0000313" key="3">
    <source>
        <dbReference type="EMBL" id="SBT36840.1"/>
    </source>
</evidence>
<keyword evidence="5" id="KW-1185">Reference proteome</keyword>
<dbReference type="Proteomes" id="UP000078555">
    <property type="component" value="Unassembled WGS sequence"/>
</dbReference>